<dbReference type="InterPro" id="IPR006913">
    <property type="entry name" value="CENP-V/GFA"/>
</dbReference>
<organism evidence="6 7">
    <name type="scientific">Fusarium zealandicum</name>
    <dbReference type="NCBI Taxonomy" id="1053134"/>
    <lineage>
        <taxon>Eukaryota</taxon>
        <taxon>Fungi</taxon>
        <taxon>Dikarya</taxon>
        <taxon>Ascomycota</taxon>
        <taxon>Pezizomycotina</taxon>
        <taxon>Sordariomycetes</taxon>
        <taxon>Hypocreomycetidae</taxon>
        <taxon>Hypocreales</taxon>
        <taxon>Nectriaceae</taxon>
        <taxon>Fusarium</taxon>
        <taxon>Fusarium staphyleae species complex</taxon>
    </lineage>
</organism>
<comment type="caution">
    <text evidence="6">The sequence shown here is derived from an EMBL/GenBank/DDBJ whole genome shotgun (WGS) entry which is preliminary data.</text>
</comment>
<evidence type="ECO:0000256" key="4">
    <source>
        <dbReference type="ARBA" id="ARBA00023239"/>
    </source>
</evidence>
<sequence>MASQEYPTTISGGCLCDSVRYEITFPASHDWKKSCSTCQCVQCRKNGGSLIAWLHRVPASSVAFTKQTTLSRYHATAGCARGFCSNCGSWMFWRQEDADVMSMAVGTLDKEVLRRWGKVLAHSEVQIWWEDAIEGATDHLKGERWKKGREGEGAERVE</sequence>
<evidence type="ECO:0000256" key="1">
    <source>
        <dbReference type="ARBA" id="ARBA00005495"/>
    </source>
</evidence>
<dbReference type="OrthoDB" id="6329284at2759"/>
<keyword evidence="4" id="KW-0456">Lyase</keyword>
<evidence type="ECO:0000256" key="3">
    <source>
        <dbReference type="ARBA" id="ARBA00022833"/>
    </source>
</evidence>
<dbReference type="SUPFAM" id="SSF51316">
    <property type="entry name" value="Mss4-like"/>
    <property type="match status" value="1"/>
</dbReference>
<evidence type="ECO:0000256" key="2">
    <source>
        <dbReference type="ARBA" id="ARBA00022723"/>
    </source>
</evidence>
<reference evidence="6" key="2">
    <citation type="submission" date="2020-05" db="EMBL/GenBank/DDBJ databases">
        <authorList>
            <person name="Kim H.-S."/>
            <person name="Proctor R.H."/>
            <person name="Brown D.W."/>
        </authorList>
    </citation>
    <scope>NUCLEOTIDE SEQUENCE</scope>
    <source>
        <strain evidence="6">NRRL 22465</strain>
    </source>
</reference>
<dbReference type="EMBL" id="JABEYC010000345">
    <property type="protein sequence ID" value="KAF4978758.1"/>
    <property type="molecule type" value="Genomic_DNA"/>
</dbReference>
<keyword evidence="2" id="KW-0479">Metal-binding</keyword>
<comment type="similarity">
    <text evidence="1">Belongs to the Gfa family.</text>
</comment>
<dbReference type="Pfam" id="PF04828">
    <property type="entry name" value="GFA"/>
    <property type="match status" value="1"/>
</dbReference>
<dbReference type="PROSITE" id="PS51891">
    <property type="entry name" value="CENP_V_GFA"/>
    <property type="match status" value="1"/>
</dbReference>
<dbReference type="InterPro" id="IPR011057">
    <property type="entry name" value="Mss4-like_sf"/>
</dbReference>
<dbReference type="Proteomes" id="UP000635477">
    <property type="component" value="Unassembled WGS sequence"/>
</dbReference>
<feature type="domain" description="CENP-V/GFA" evidence="5">
    <location>
        <begin position="10"/>
        <end position="130"/>
    </location>
</feature>
<protein>
    <recommendedName>
        <fullName evidence="5">CENP-V/GFA domain-containing protein</fullName>
    </recommendedName>
</protein>
<dbReference type="PANTHER" id="PTHR33337:SF40">
    <property type="entry name" value="CENP-V_GFA DOMAIN-CONTAINING PROTEIN-RELATED"/>
    <property type="match status" value="1"/>
</dbReference>
<evidence type="ECO:0000313" key="7">
    <source>
        <dbReference type="Proteomes" id="UP000635477"/>
    </source>
</evidence>
<evidence type="ECO:0000259" key="5">
    <source>
        <dbReference type="PROSITE" id="PS51891"/>
    </source>
</evidence>
<reference evidence="6" key="1">
    <citation type="journal article" date="2020" name="BMC Genomics">
        <title>Correction to: Identification and distribution of gene clusters required for synthesis of sphingolipid metabolism inhibitors in diverse species of the filamentous fungus Fusarium.</title>
        <authorList>
            <person name="Kim H.S."/>
            <person name="Lohmar J.M."/>
            <person name="Busman M."/>
            <person name="Brown D.W."/>
            <person name="Naumann T.A."/>
            <person name="Divon H.H."/>
            <person name="Lysoe E."/>
            <person name="Uhlig S."/>
            <person name="Proctor R.H."/>
        </authorList>
    </citation>
    <scope>NUCLEOTIDE SEQUENCE</scope>
    <source>
        <strain evidence="6">NRRL 22465</strain>
    </source>
</reference>
<evidence type="ECO:0000313" key="6">
    <source>
        <dbReference type="EMBL" id="KAF4978758.1"/>
    </source>
</evidence>
<dbReference type="GO" id="GO:0046872">
    <property type="term" value="F:metal ion binding"/>
    <property type="evidence" value="ECO:0007669"/>
    <property type="project" value="UniProtKB-KW"/>
</dbReference>
<dbReference type="Gene3D" id="3.90.1590.10">
    <property type="entry name" value="glutathione-dependent formaldehyde- activating enzyme (gfa)"/>
    <property type="match status" value="1"/>
</dbReference>
<proteinExistence type="inferred from homology"/>
<dbReference type="PANTHER" id="PTHR33337">
    <property type="entry name" value="GFA DOMAIN-CONTAINING PROTEIN"/>
    <property type="match status" value="1"/>
</dbReference>
<gene>
    <name evidence="6" type="ORF">FZEAL_4919</name>
</gene>
<accession>A0A8H4XKY9</accession>
<dbReference type="AlphaFoldDB" id="A0A8H4XKY9"/>
<keyword evidence="3" id="KW-0862">Zinc</keyword>
<keyword evidence="7" id="KW-1185">Reference proteome</keyword>
<dbReference type="GO" id="GO:0016846">
    <property type="term" value="F:carbon-sulfur lyase activity"/>
    <property type="evidence" value="ECO:0007669"/>
    <property type="project" value="InterPro"/>
</dbReference>
<name>A0A8H4XKY9_9HYPO</name>